<dbReference type="CDD" id="cd00104">
    <property type="entry name" value="KAZAL_FS"/>
    <property type="match status" value="1"/>
</dbReference>
<evidence type="ECO:0000259" key="2">
    <source>
        <dbReference type="PROSITE" id="PS51465"/>
    </source>
</evidence>
<dbReference type="PROSITE" id="PS51465">
    <property type="entry name" value="KAZAL_2"/>
    <property type="match status" value="1"/>
</dbReference>
<keyword evidence="4" id="KW-1185">Reference proteome</keyword>
<evidence type="ECO:0000313" key="4">
    <source>
        <dbReference type="Proteomes" id="UP000709295"/>
    </source>
</evidence>
<evidence type="ECO:0000313" key="3">
    <source>
        <dbReference type="EMBL" id="KAG6950851.1"/>
    </source>
</evidence>
<comment type="caution">
    <text evidence="3">The sequence shown here is derived from an EMBL/GenBank/DDBJ whole genome shotgun (WGS) entry which is preliminary data.</text>
</comment>
<dbReference type="InterPro" id="IPR002350">
    <property type="entry name" value="Kazal_dom"/>
</dbReference>
<dbReference type="SMART" id="SM00280">
    <property type="entry name" value="KAZAL"/>
    <property type="match status" value="1"/>
</dbReference>
<gene>
    <name evidence="3" type="ORF">JG688_00013980</name>
</gene>
<keyword evidence="1" id="KW-0732">Signal</keyword>
<feature type="domain" description="Kazal-like" evidence="2">
    <location>
        <begin position="34"/>
        <end position="88"/>
    </location>
</feature>
<organism evidence="3 4">
    <name type="scientific">Phytophthora aleatoria</name>
    <dbReference type="NCBI Taxonomy" id="2496075"/>
    <lineage>
        <taxon>Eukaryota</taxon>
        <taxon>Sar</taxon>
        <taxon>Stramenopiles</taxon>
        <taxon>Oomycota</taxon>
        <taxon>Peronosporomycetes</taxon>
        <taxon>Peronosporales</taxon>
        <taxon>Peronosporaceae</taxon>
        <taxon>Phytophthora</taxon>
    </lineage>
</organism>
<name>A0A8J5I8M4_9STRA</name>
<sequence length="88" mass="9494">MKIVFYLALLAETISSTVADSPVGPTRKLALSTDYTGDQCDDMLCAEDDTPVCGSEGVTYRNIYELGLADCNHPERNISLIHEGPCAP</sequence>
<protein>
    <recommendedName>
        <fullName evidence="2">Kazal-like domain-containing protein</fullName>
    </recommendedName>
</protein>
<feature type="chain" id="PRO_5035150933" description="Kazal-like domain-containing protein" evidence="1">
    <location>
        <begin position="20"/>
        <end position="88"/>
    </location>
</feature>
<dbReference type="Proteomes" id="UP000709295">
    <property type="component" value="Unassembled WGS sequence"/>
</dbReference>
<reference evidence="3" key="1">
    <citation type="submission" date="2021-01" db="EMBL/GenBank/DDBJ databases">
        <title>Phytophthora aleatoria, a newly-described species from Pinus radiata is distinct from Phytophthora cactorum isolates based on comparative genomics.</title>
        <authorList>
            <person name="Mcdougal R."/>
            <person name="Panda P."/>
            <person name="Williams N."/>
            <person name="Studholme D.J."/>
        </authorList>
    </citation>
    <scope>NUCLEOTIDE SEQUENCE</scope>
    <source>
        <strain evidence="3">NZFS 4037</strain>
    </source>
</reference>
<dbReference type="AlphaFoldDB" id="A0A8J5I8M4"/>
<accession>A0A8J5I8M4</accession>
<evidence type="ECO:0000256" key="1">
    <source>
        <dbReference type="SAM" id="SignalP"/>
    </source>
</evidence>
<dbReference type="EMBL" id="JAENGY010001258">
    <property type="protein sequence ID" value="KAG6950851.1"/>
    <property type="molecule type" value="Genomic_DNA"/>
</dbReference>
<feature type="signal peptide" evidence="1">
    <location>
        <begin position="1"/>
        <end position="19"/>
    </location>
</feature>
<dbReference type="Pfam" id="PF07648">
    <property type="entry name" value="Kazal_2"/>
    <property type="match status" value="1"/>
</dbReference>
<proteinExistence type="predicted"/>